<proteinExistence type="predicted"/>
<keyword evidence="2" id="KW-1185">Reference proteome</keyword>
<reference evidence="1" key="1">
    <citation type="submission" date="2023-07" db="EMBL/GenBank/DDBJ databases">
        <authorList>
            <person name="Stuckert A."/>
        </authorList>
    </citation>
    <scope>NUCLEOTIDE SEQUENCE</scope>
</reference>
<gene>
    <name evidence="1" type="ORF">RIMI_LOCUS23320721</name>
</gene>
<sequence>MGPNLQSAHSGLCLLQRLVIHFRIHIPCVVGYFQVFFNTNLLFQHRPNDYGIPMEVEVTYIQDSFLTNDILHDMALLVEFYKGGPDQIALRDNWNEDNTFLDKIKV</sequence>
<evidence type="ECO:0000313" key="1">
    <source>
        <dbReference type="EMBL" id="CAJ0968679.1"/>
    </source>
</evidence>
<name>A0ABN9MT23_9NEOB</name>
<organism evidence="1 2">
    <name type="scientific">Ranitomeya imitator</name>
    <name type="common">mimic poison frog</name>
    <dbReference type="NCBI Taxonomy" id="111125"/>
    <lineage>
        <taxon>Eukaryota</taxon>
        <taxon>Metazoa</taxon>
        <taxon>Chordata</taxon>
        <taxon>Craniata</taxon>
        <taxon>Vertebrata</taxon>
        <taxon>Euteleostomi</taxon>
        <taxon>Amphibia</taxon>
        <taxon>Batrachia</taxon>
        <taxon>Anura</taxon>
        <taxon>Neobatrachia</taxon>
        <taxon>Hyloidea</taxon>
        <taxon>Dendrobatidae</taxon>
        <taxon>Dendrobatinae</taxon>
        <taxon>Ranitomeya</taxon>
    </lineage>
</organism>
<evidence type="ECO:0000313" key="2">
    <source>
        <dbReference type="Proteomes" id="UP001176940"/>
    </source>
</evidence>
<dbReference type="EMBL" id="CAUEEQ010079546">
    <property type="protein sequence ID" value="CAJ0968679.1"/>
    <property type="molecule type" value="Genomic_DNA"/>
</dbReference>
<accession>A0ABN9MT23</accession>
<protein>
    <submittedName>
        <fullName evidence="1">Uncharacterized protein</fullName>
    </submittedName>
</protein>
<comment type="caution">
    <text evidence="1">The sequence shown here is derived from an EMBL/GenBank/DDBJ whole genome shotgun (WGS) entry which is preliminary data.</text>
</comment>
<dbReference type="Proteomes" id="UP001176940">
    <property type="component" value="Unassembled WGS sequence"/>
</dbReference>